<protein>
    <submittedName>
        <fullName evidence="5">Peptide-N-glycosidase F-related protein</fullName>
    </submittedName>
</protein>
<dbReference type="Gene3D" id="2.60.120.230">
    <property type="match status" value="2"/>
</dbReference>
<dbReference type="InterPro" id="IPR014784">
    <property type="entry name" value="Cu2_ascorb_mOase-like_C"/>
</dbReference>
<dbReference type="RefSeq" id="WP_290363588.1">
    <property type="nucleotide sequence ID" value="NZ_JAUFQU010000001.1"/>
</dbReference>
<sequence>MNKITLKAFFIALMLSPLLMSAQEYSVTLFNNIVFYDGYATPSTLPTPEGIVRIDNSRYAKKLSDQEMDGLLKTFEVQVKIGALCDNYDRIGGVFVSLVPKGQPVTSADKQTIEVGRFITPFMNKNKMPDEVPYQFELHHLLGLFKDQAIRQEYDIWFELYVFGVPYAANTQVAGCAGRNDVFEGTLILNSSNTGYDRGQFFIKPLANNINFNNYNATDVPGTTTRIINFELDNPISEGALHLITSNHGANAGGEEYVRRQHYVYFDDQEVLTYKPGGKSCEPYRYYNTQGNMIYGTSPKTEAQWTSWNNWCPGDVIPNRIIDLGDVDAGSHTFKINVPAAVFTGGEGNFPLSLFFFSQDVEGTVSIEDIKYVDYSLYPNPSSDFITVNASEKLREILLYDLSGKQVLQSTANTLDISILASGMYVAKIKFENGVETTEKIVKK</sequence>
<gene>
    <name evidence="5" type="ORF">QW060_10830</name>
</gene>
<evidence type="ECO:0000256" key="2">
    <source>
        <dbReference type="ARBA" id="ARBA00023157"/>
    </source>
</evidence>
<name>A0ABT8CVD8_9FLAO</name>
<evidence type="ECO:0000313" key="5">
    <source>
        <dbReference type="EMBL" id="MDN3707618.1"/>
    </source>
</evidence>
<reference evidence="6" key="1">
    <citation type="journal article" date="2019" name="Int. J. Syst. Evol. Microbiol.">
        <title>The Global Catalogue of Microorganisms (GCM) 10K type strain sequencing project: providing services to taxonomists for standard genome sequencing and annotation.</title>
        <authorList>
            <consortium name="The Broad Institute Genomics Platform"/>
            <consortium name="The Broad Institute Genome Sequencing Center for Infectious Disease"/>
            <person name="Wu L."/>
            <person name="Ma J."/>
        </authorList>
    </citation>
    <scope>NUCLEOTIDE SEQUENCE [LARGE SCALE GENOMIC DNA]</scope>
    <source>
        <strain evidence="6">CECT 7184</strain>
    </source>
</reference>
<dbReference type="InterPro" id="IPR026444">
    <property type="entry name" value="Secre_tail"/>
</dbReference>
<feature type="domain" description="Peptide-N-glycosidase F N-terminal" evidence="4">
    <location>
        <begin position="26"/>
        <end position="175"/>
    </location>
</feature>
<keyword evidence="1 3" id="KW-0732">Signal</keyword>
<feature type="signal peptide" evidence="3">
    <location>
        <begin position="1"/>
        <end position="22"/>
    </location>
</feature>
<dbReference type="SMART" id="SM01290">
    <property type="entry name" value="N-glycanase_N"/>
    <property type="match status" value="1"/>
</dbReference>
<evidence type="ECO:0000259" key="4">
    <source>
        <dbReference type="SMART" id="SM01290"/>
    </source>
</evidence>
<dbReference type="InterPro" id="IPR015197">
    <property type="entry name" value="PngaseF_C"/>
</dbReference>
<keyword evidence="2" id="KW-1015">Disulfide bond</keyword>
<dbReference type="SUPFAM" id="SSF49742">
    <property type="entry name" value="PHM/PNGase F"/>
    <property type="match status" value="1"/>
</dbReference>
<dbReference type="InterPro" id="IPR015196">
    <property type="entry name" value="PngaseF_N"/>
</dbReference>
<accession>A0ABT8CVD8</accession>
<proteinExistence type="predicted"/>
<dbReference type="Pfam" id="PF09113">
    <property type="entry name" value="N-glycanase_C"/>
    <property type="match status" value="1"/>
</dbReference>
<dbReference type="Proteomes" id="UP001242368">
    <property type="component" value="Unassembled WGS sequence"/>
</dbReference>
<evidence type="ECO:0000256" key="1">
    <source>
        <dbReference type="ARBA" id="ARBA00022729"/>
    </source>
</evidence>
<dbReference type="NCBIfam" id="TIGR04183">
    <property type="entry name" value="Por_Secre_tail"/>
    <property type="match status" value="1"/>
</dbReference>
<dbReference type="InterPro" id="IPR008977">
    <property type="entry name" value="PHM/PNGase_F_dom_sf"/>
</dbReference>
<organism evidence="5 6">
    <name type="scientific">Paenimyroides ceti</name>
    <dbReference type="NCBI Taxonomy" id="395087"/>
    <lineage>
        <taxon>Bacteria</taxon>
        <taxon>Pseudomonadati</taxon>
        <taxon>Bacteroidota</taxon>
        <taxon>Flavobacteriia</taxon>
        <taxon>Flavobacteriales</taxon>
        <taxon>Flavobacteriaceae</taxon>
        <taxon>Paenimyroides</taxon>
    </lineage>
</organism>
<comment type="caution">
    <text evidence="5">The sequence shown here is derived from an EMBL/GenBank/DDBJ whole genome shotgun (WGS) entry which is preliminary data.</text>
</comment>
<evidence type="ECO:0000256" key="3">
    <source>
        <dbReference type="SAM" id="SignalP"/>
    </source>
</evidence>
<dbReference type="EMBL" id="JAUFQU010000001">
    <property type="protein sequence ID" value="MDN3707618.1"/>
    <property type="molecule type" value="Genomic_DNA"/>
</dbReference>
<feature type="chain" id="PRO_5045645093" evidence="3">
    <location>
        <begin position="23"/>
        <end position="444"/>
    </location>
</feature>
<keyword evidence="6" id="KW-1185">Reference proteome</keyword>
<dbReference type="Pfam" id="PF18962">
    <property type="entry name" value="Por_Secre_tail"/>
    <property type="match status" value="1"/>
</dbReference>
<evidence type="ECO:0000313" key="6">
    <source>
        <dbReference type="Proteomes" id="UP001242368"/>
    </source>
</evidence>
<dbReference type="Pfam" id="PF09112">
    <property type="entry name" value="N-glycanase_N"/>
    <property type="match status" value="1"/>
</dbReference>